<dbReference type="EMBL" id="HBUE01295185">
    <property type="protein sequence ID" value="CAG6575993.1"/>
    <property type="molecule type" value="Transcribed_RNA"/>
</dbReference>
<evidence type="ECO:0000313" key="2">
    <source>
        <dbReference type="EMBL" id="CAG6496288.1"/>
    </source>
</evidence>
<feature type="region of interest" description="Disordered" evidence="1">
    <location>
        <begin position="99"/>
        <end position="118"/>
    </location>
</feature>
<dbReference type="EMBL" id="HBUE01189381">
    <property type="protein sequence ID" value="CAG6524327.1"/>
    <property type="molecule type" value="Transcribed_RNA"/>
</dbReference>
<organism evidence="2">
    <name type="scientific">Culex pipiens</name>
    <name type="common">House mosquito</name>
    <dbReference type="NCBI Taxonomy" id="7175"/>
    <lineage>
        <taxon>Eukaryota</taxon>
        <taxon>Metazoa</taxon>
        <taxon>Ecdysozoa</taxon>
        <taxon>Arthropoda</taxon>
        <taxon>Hexapoda</taxon>
        <taxon>Insecta</taxon>
        <taxon>Pterygota</taxon>
        <taxon>Neoptera</taxon>
        <taxon>Endopterygota</taxon>
        <taxon>Diptera</taxon>
        <taxon>Nematocera</taxon>
        <taxon>Culicoidea</taxon>
        <taxon>Culicidae</taxon>
        <taxon>Culicinae</taxon>
        <taxon>Culicini</taxon>
        <taxon>Culex</taxon>
        <taxon>Culex</taxon>
    </lineage>
</organism>
<dbReference type="EMBL" id="HBUE01295189">
    <property type="protein sequence ID" value="CAG6576005.1"/>
    <property type="molecule type" value="Transcribed_RNA"/>
</dbReference>
<dbReference type="EMBL" id="HBUE01189378">
    <property type="protein sequence ID" value="CAG6524321.1"/>
    <property type="molecule type" value="Transcribed_RNA"/>
</dbReference>
<dbReference type="EMBL" id="HBUE01295191">
    <property type="protein sequence ID" value="CAG6576010.1"/>
    <property type="molecule type" value="Transcribed_RNA"/>
</dbReference>
<dbReference type="EMBL" id="HBUE01189380">
    <property type="protein sequence ID" value="CAG6524324.1"/>
    <property type="molecule type" value="Transcribed_RNA"/>
</dbReference>
<reference evidence="2" key="1">
    <citation type="submission" date="2021-05" db="EMBL/GenBank/DDBJ databases">
        <authorList>
            <person name="Alioto T."/>
            <person name="Alioto T."/>
            <person name="Gomez Garrido J."/>
        </authorList>
    </citation>
    <scope>NUCLEOTIDE SEQUENCE</scope>
</reference>
<dbReference type="AlphaFoldDB" id="A0A8D8G6X6"/>
<accession>A0A8D8G6X6</accession>
<evidence type="ECO:0000256" key="1">
    <source>
        <dbReference type="SAM" id="MobiDB-lite"/>
    </source>
</evidence>
<sequence length="118" mass="12322">MDVSDVFDGPEAGLRAVSEQGRRDEVDAVRAKVGARVLCAVDPGGEHRVGRSDGADHEDLQHSGQPVGVDLCAVPGAGRGVHSVFGQDVQDGVPRDVCVPARAGDAGHHRGRERRGRG</sequence>
<proteinExistence type="predicted"/>
<dbReference type="EMBL" id="HBUE01295187">
    <property type="protein sequence ID" value="CAG6576002.1"/>
    <property type="molecule type" value="Transcribed_RNA"/>
</dbReference>
<protein>
    <submittedName>
        <fullName evidence="2">(northern house mosquito) hypothetical protein</fullName>
    </submittedName>
</protein>
<dbReference type="EMBL" id="HBUE01295190">
    <property type="protein sequence ID" value="CAG6576008.1"/>
    <property type="molecule type" value="Transcribed_RNA"/>
</dbReference>
<dbReference type="EMBL" id="HBUE01189376">
    <property type="protein sequence ID" value="CAG6524312.1"/>
    <property type="molecule type" value="Transcribed_RNA"/>
</dbReference>
<dbReference type="EMBL" id="HBUE01189382">
    <property type="protein sequence ID" value="CAG6524329.1"/>
    <property type="molecule type" value="Transcribed_RNA"/>
</dbReference>
<dbReference type="EMBL" id="HBUE01295186">
    <property type="protein sequence ID" value="CAG6575997.1"/>
    <property type="molecule type" value="Transcribed_RNA"/>
</dbReference>
<name>A0A8D8G6X6_CULPI</name>
<dbReference type="EMBL" id="HBUE01189377">
    <property type="protein sequence ID" value="CAG6524316.1"/>
    <property type="molecule type" value="Transcribed_RNA"/>
</dbReference>
<dbReference type="EMBL" id="HBUE01130638">
    <property type="protein sequence ID" value="CAG6496288.1"/>
    <property type="molecule type" value="Transcribed_RNA"/>
</dbReference>
<feature type="compositionally biased region" description="Basic residues" evidence="1">
    <location>
        <begin position="109"/>
        <end position="118"/>
    </location>
</feature>